<protein>
    <submittedName>
        <fullName evidence="3">SLATT domain-containing protein</fullName>
    </submittedName>
</protein>
<keyword evidence="1" id="KW-0472">Membrane</keyword>
<dbReference type="NCBIfam" id="NF033633">
    <property type="entry name" value="SLATT_2"/>
    <property type="match status" value="1"/>
</dbReference>
<feature type="transmembrane region" description="Helical" evidence="1">
    <location>
        <begin position="102"/>
        <end position="121"/>
    </location>
</feature>
<evidence type="ECO:0000313" key="3">
    <source>
        <dbReference type="EMBL" id="MBF6228337.1"/>
    </source>
</evidence>
<keyword evidence="1" id="KW-0812">Transmembrane</keyword>
<reference evidence="3 4" key="1">
    <citation type="submission" date="2020-10" db="EMBL/GenBank/DDBJ databases">
        <title>Identification of Nocardia species via Next-generation sequencing and recognition of intraspecies genetic diversity.</title>
        <authorList>
            <person name="Li P."/>
            <person name="Li P."/>
            <person name="Lu B."/>
        </authorList>
    </citation>
    <scope>NUCLEOTIDE SEQUENCE [LARGE SCALE GENOMIC DNA]</scope>
    <source>
        <strain evidence="3 4">N-11</strain>
    </source>
</reference>
<dbReference type="NCBIfam" id="NF033634">
    <property type="entry name" value="SLATT_1"/>
    <property type="match status" value="1"/>
</dbReference>
<feature type="transmembrane region" description="Helical" evidence="1">
    <location>
        <begin position="133"/>
        <end position="152"/>
    </location>
</feature>
<keyword evidence="1" id="KW-1133">Transmembrane helix</keyword>
<dbReference type="EMBL" id="JADLRE010000021">
    <property type="protein sequence ID" value="MBF6228337.1"/>
    <property type="molecule type" value="Genomic_DNA"/>
</dbReference>
<feature type="domain" description="SMODS and SLOG-associating 2TM effector" evidence="2">
    <location>
        <begin position="62"/>
        <end position="213"/>
    </location>
</feature>
<dbReference type="RefSeq" id="WP_195035246.1">
    <property type="nucleotide sequence ID" value="NZ_JADLRE010000021.1"/>
</dbReference>
<comment type="caution">
    <text evidence="3">The sequence shown here is derived from an EMBL/GenBank/DDBJ whole genome shotgun (WGS) entry which is preliminary data.</text>
</comment>
<gene>
    <name evidence="3" type="ORF">IU470_24910</name>
</gene>
<dbReference type="InterPro" id="IPR040688">
    <property type="entry name" value="SLATT_2"/>
</dbReference>
<name>A0ABS0CDA2_9NOCA</name>
<evidence type="ECO:0000256" key="1">
    <source>
        <dbReference type="SAM" id="Phobius"/>
    </source>
</evidence>
<keyword evidence="4" id="KW-1185">Reference proteome</keyword>
<dbReference type="Proteomes" id="UP000807309">
    <property type="component" value="Unassembled WGS sequence"/>
</dbReference>
<evidence type="ECO:0000259" key="2">
    <source>
        <dbReference type="Pfam" id="PF18183"/>
    </source>
</evidence>
<proteinExistence type="predicted"/>
<dbReference type="Pfam" id="PF18183">
    <property type="entry name" value="SLATT_2"/>
    <property type="match status" value="1"/>
</dbReference>
<evidence type="ECO:0000313" key="4">
    <source>
        <dbReference type="Proteomes" id="UP000807309"/>
    </source>
</evidence>
<accession>A0ABS0CDA2</accession>
<organism evidence="3 4">
    <name type="scientific">Nocardia abscessus</name>
    <dbReference type="NCBI Taxonomy" id="120957"/>
    <lineage>
        <taxon>Bacteria</taxon>
        <taxon>Bacillati</taxon>
        <taxon>Actinomycetota</taxon>
        <taxon>Actinomycetes</taxon>
        <taxon>Mycobacteriales</taxon>
        <taxon>Nocardiaceae</taxon>
        <taxon>Nocardia</taxon>
    </lineage>
</organism>
<sequence length="216" mass="23971">MSEGPIERPSRARYRLPTCATAEDMNFQGGGRYSTAVTEHRSPFGGDRSQDLGVPPSLDLRSADWSNSDETLARLFQRVETYAIEARDWYARDKQMKRRTSLALTAAVIVLGLLGILVPLLTTAGVDAVNPSWGYALLACAAACAAFDRFFGVSTAWTRDLRNAQSINAMLCDFQLEWAFVSRAPANSNGEIDRRMGLLRDFSHRVNEVIAREADY</sequence>